<reference evidence="1 2" key="1">
    <citation type="journal article" date="2016" name="Genome Announc.">
        <title>Genome Sequences of Pseudomonas oryzihabitans Phage POR1 and Pseudomonas aeruginosa Phage PAE1.</title>
        <authorList>
            <person name="Dyson Z.A."/>
            <person name="Seviour R.J."/>
            <person name="Tucci J."/>
            <person name="Petrovski S."/>
        </authorList>
    </citation>
    <scope>NUCLEOTIDE SEQUENCE [LARGE SCALE GENOMIC DNA]</scope>
</reference>
<name>A0A0N9SHA0_9CAUD</name>
<evidence type="ECO:0000313" key="1">
    <source>
        <dbReference type="EMBL" id="ALH46283.1"/>
    </source>
</evidence>
<protein>
    <submittedName>
        <fullName evidence="1">Uncharacterized protein</fullName>
    </submittedName>
</protein>
<accession>A0A0N9SHA0</accession>
<sequence>MNEDERVTLNMAFRHLVASIEDGTIEDPRVRDTLLDLGGKRSVVNRLLPDDGRKGDDVLLLLYGVGLLGVKLTGG</sequence>
<keyword evidence="2" id="KW-1185">Reference proteome</keyword>
<proteinExistence type="predicted"/>
<dbReference type="EMBL" id="KT716399">
    <property type="protein sequence ID" value="ALH46283.1"/>
    <property type="molecule type" value="Genomic_DNA"/>
</dbReference>
<dbReference type="Proteomes" id="UP000225954">
    <property type="component" value="Segment"/>
</dbReference>
<gene>
    <name evidence="1" type="ORF">POR1_78</name>
</gene>
<organism evidence="1 2">
    <name type="scientific">Pseudomonas phage POR1</name>
    <dbReference type="NCBI Taxonomy" id="1718594"/>
    <lineage>
        <taxon>Viruses</taxon>
        <taxon>Duplodnaviria</taxon>
        <taxon>Heunggongvirae</taxon>
        <taxon>Uroviricota</taxon>
        <taxon>Caudoviricetes</taxon>
        <taxon>Porunavirus</taxon>
        <taxon>Porunavirus POR1</taxon>
    </lineage>
</organism>
<evidence type="ECO:0000313" key="2">
    <source>
        <dbReference type="Proteomes" id="UP000225954"/>
    </source>
</evidence>